<protein>
    <recommendedName>
        <fullName evidence="4">DUF4367 domain-containing protein</fullName>
    </recommendedName>
</protein>
<evidence type="ECO:0008006" key="4">
    <source>
        <dbReference type="Google" id="ProtNLM"/>
    </source>
</evidence>
<accession>A0ABT9YHS6</accession>
<feature type="transmembrane region" description="Helical" evidence="1">
    <location>
        <begin position="43"/>
        <end position="64"/>
    </location>
</feature>
<reference evidence="2 3" key="1">
    <citation type="submission" date="2023-07" db="EMBL/GenBank/DDBJ databases">
        <title>Genomic Encyclopedia of Type Strains, Phase IV (KMG-IV): sequencing the most valuable type-strain genomes for metagenomic binning, comparative biology and taxonomic classification.</title>
        <authorList>
            <person name="Goeker M."/>
        </authorList>
    </citation>
    <scope>NUCLEOTIDE SEQUENCE [LARGE SCALE GENOMIC DNA]</scope>
    <source>
        <strain evidence="2 3">DSM 19154</strain>
    </source>
</reference>
<name>A0ABT9YHS6_9BACI</name>
<evidence type="ECO:0000313" key="3">
    <source>
        <dbReference type="Proteomes" id="UP001225034"/>
    </source>
</evidence>
<dbReference type="EMBL" id="JAUSUA010000003">
    <property type="protein sequence ID" value="MDQ0207415.1"/>
    <property type="molecule type" value="Genomic_DNA"/>
</dbReference>
<keyword evidence="1" id="KW-1133">Transmembrane helix</keyword>
<keyword evidence="1" id="KW-0472">Membrane</keyword>
<comment type="caution">
    <text evidence="2">The sequence shown here is derived from an EMBL/GenBank/DDBJ whole genome shotgun (WGS) entry which is preliminary data.</text>
</comment>
<keyword evidence="3" id="KW-1185">Reference proteome</keyword>
<gene>
    <name evidence="2" type="ORF">J2S05_002216</name>
</gene>
<proteinExistence type="predicted"/>
<keyword evidence="1" id="KW-0812">Transmembrane</keyword>
<organism evidence="2 3">
    <name type="scientific">Alkalicoccobacillus murimartini</name>
    <dbReference type="NCBI Taxonomy" id="171685"/>
    <lineage>
        <taxon>Bacteria</taxon>
        <taxon>Bacillati</taxon>
        <taxon>Bacillota</taxon>
        <taxon>Bacilli</taxon>
        <taxon>Bacillales</taxon>
        <taxon>Bacillaceae</taxon>
        <taxon>Alkalicoccobacillus</taxon>
    </lineage>
</organism>
<evidence type="ECO:0000313" key="2">
    <source>
        <dbReference type="EMBL" id="MDQ0207415.1"/>
    </source>
</evidence>
<dbReference type="Proteomes" id="UP001225034">
    <property type="component" value="Unassembled WGS sequence"/>
</dbReference>
<sequence>MDNHSNDKKYIILPHSAYTKSLNAFKQGMDDIEKPKPKNRATYVAGIGVAVLLGLLALTFIPAIDDQDHPAEQKETEREEVKEEHIINLNEIKENDDLLSQVLVRGPLDLGSGGGSETIHSGEFSVIALSDWQLISYGSEFEHGSKAVIEGPAGLHQTILLFDEEATQDEMDQAKTELLSNYRYTEATRVPVEELKNYKEKNNVTDSSLMERFKDRFAIELDEETKFYTMTNEQEGRLYDYVEATMFDKKLILFSDVPNTHQGLLSASYFTLSSITPEESYEVSIGPYDQKHGRPITRTMLMGGFQWEYLELDLYEHELGFTSYIREGATLEKIERTGFTEWKFSDEGTKENRYYSFGKLDPEISLEDAKLTLIDGYGLDRKFIDGTSQISFHHYEPSINTTRSFELVQKQGEWYYIFSEDDHSEGFIGPGMFELASKFQQEIIFD</sequence>
<dbReference type="RefSeq" id="WP_306982719.1">
    <property type="nucleotide sequence ID" value="NZ_JAUSUA010000003.1"/>
</dbReference>
<evidence type="ECO:0000256" key="1">
    <source>
        <dbReference type="SAM" id="Phobius"/>
    </source>
</evidence>